<sequence length="43" mass="5197">MYQKKSRETFFIEKYLLYHTPPKRALAYKTEFTELNLLIGEGK</sequence>
<protein>
    <submittedName>
        <fullName evidence="1">Uncharacterized protein</fullName>
    </submittedName>
</protein>
<name>A0A1U7PVB9_9FLAO</name>
<gene>
    <name evidence="1" type="ORF">SAMN05660493_00430</name>
</gene>
<dbReference type="AlphaFoldDB" id="A0A1U7PVB9"/>
<organism evidence="1 2">
    <name type="scientific">Epilithonimonas bovis DSM 19482</name>
    <dbReference type="NCBI Taxonomy" id="1121284"/>
    <lineage>
        <taxon>Bacteria</taxon>
        <taxon>Pseudomonadati</taxon>
        <taxon>Bacteroidota</taxon>
        <taxon>Flavobacteriia</taxon>
        <taxon>Flavobacteriales</taxon>
        <taxon>Weeksellaceae</taxon>
        <taxon>Chryseobacterium group</taxon>
        <taxon>Epilithonimonas</taxon>
    </lineage>
</organism>
<dbReference type="STRING" id="1121284.SAMN05660493_00430"/>
<evidence type="ECO:0000313" key="2">
    <source>
        <dbReference type="Proteomes" id="UP000187261"/>
    </source>
</evidence>
<reference evidence="2" key="1">
    <citation type="submission" date="2016-10" db="EMBL/GenBank/DDBJ databases">
        <authorList>
            <person name="Varghese N."/>
            <person name="Submissions S."/>
        </authorList>
    </citation>
    <scope>NUCLEOTIDE SEQUENCE [LARGE SCALE GENOMIC DNA]</scope>
    <source>
        <strain evidence="2">DSM 19482</strain>
    </source>
</reference>
<proteinExistence type="predicted"/>
<accession>A0A1U7PVB9</accession>
<keyword evidence="2" id="KW-1185">Reference proteome</keyword>
<dbReference type="EMBL" id="FTPU01000003">
    <property type="protein sequence ID" value="SIT95771.1"/>
    <property type="molecule type" value="Genomic_DNA"/>
</dbReference>
<dbReference type="Proteomes" id="UP000187261">
    <property type="component" value="Unassembled WGS sequence"/>
</dbReference>
<evidence type="ECO:0000313" key="1">
    <source>
        <dbReference type="EMBL" id="SIT95771.1"/>
    </source>
</evidence>